<sequence length="242" mass="27530">MSVDYQASPTETLQDNLQIVYKEYLMLDRLNKLSGETAILCYKDDLVDLSIPFSFLHMWYTTVLMNSNVPKPIKLGSKDSYLIIRNSIHELIECNDSYTFNYVGGNTFSRFKKAPEEVCLGKASFSLESIIGNEEGIFPEIEAAEVEMPFEQVKTRLLGATMKIHIPISDDWIRSIVSLPFTLTGFELKRKTITLLGTNGVAVTLKGYAGLRSYRDNVCISVIDKKKRNYDVTLCSKYYDPR</sequence>
<dbReference type="RefSeq" id="WP_175380782.1">
    <property type="nucleotide sequence ID" value="NZ_CBCRYD010000020.1"/>
</dbReference>
<protein>
    <submittedName>
        <fullName evidence="1">Uncharacterized protein</fullName>
    </submittedName>
</protein>
<comment type="caution">
    <text evidence="1">The sequence shown here is derived from an EMBL/GenBank/DDBJ whole genome shotgun (WGS) entry which is preliminary data.</text>
</comment>
<dbReference type="GeneID" id="97129564"/>
<keyword evidence="2" id="KW-1185">Reference proteome</keyword>
<dbReference type="EMBL" id="JABMCC010000089">
    <property type="protein sequence ID" value="NUU52971.1"/>
    <property type="molecule type" value="Genomic_DNA"/>
</dbReference>
<gene>
    <name evidence="1" type="ORF">HP548_02530</name>
</gene>
<evidence type="ECO:0000313" key="1">
    <source>
        <dbReference type="EMBL" id="NUU52971.1"/>
    </source>
</evidence>
<organism evidence="1 2">
    <name type="scientific">Paenibacillus taichungensis</name>
    <dbReference type="NCBI Taxonomy" id="484184"/>
    <lineage>
        <taxon>Bacteria</taxon>
        <taxon>Bacillati</taxon>
        <taxon>Bacillota</taxon>
        <taxon>Bacilli</taxon>
        <taxon>Bacillales</taxon>
        <taxon>Paenibacillaceae</taxon>
        <taxon>Paenibacillus</taxon>
    </lineage>
</organism>
<reference evidence="1 2" key="1">
    <citation type="submission" date="2020-05" db="EMBL/GenBank/DDBJ databases">
        <title>Genome Sequencing of Type Strains.</title>
        <authorList>
            <person name="Lemaire J.F."/>
            <person name="Inderbitzin P."/>
            <person name="Gregorio O.A."/>
            <person name="Collins S.B."/>
            <person name="Wespe N."/>
            <person name="Knight-Connoni V."/>
        </authorList>
    </citation>
    <scope>NUCLEOTIDE SEQUENCE [LARGE SCALE GENOMIC DNA]</scope>
    <source>
        <strain evidence="1 2">DSM 19942</strain>
    </source>
</reference>
<proteinExistence type="predicted"/>
<accession>A0ABX2MDF0</accession>
<evidence type="ECO:0000313" key="2">
    <source>
        <dbReference type="Proteomes" id="UP000577724"/>
    </source>
</evidence>
<name>A0ABX2MDF0_9BACL</name>
<dbReference type="Proteomes" id="UP000577724">
    <property type="component" value="Unassembled WGS sequence"/>
</dbReference>